<sequence length="80" mass="8348">MAKIGVENSLTNVKQALEQKGHEVVSLQSESDVQGCNCCVVTGLDSNVAGISNAAIKGSVIEASGLTTEEICQQVESRIQ</sequence>
<dbReference type="Pfam" id="PF03698">
    <property type="entry name" value="UPF0180"/>
    <property type="match status" value="1"/>
</dbReference>
<dbReference type="HAMAP" id="MF_00506">
    <property type="entry name" value="UPF0180"/>
    <property type="match status" value="1"/>
</dbReference>
<protein>
    <recommendedName>
        <fullName evidence="1">UPF0180 protein BACCIP111899_00810</fullName>
    </recommendedName>
</protein>
<dbReference type="InterPro" id="IPR005370">
    <property type="entry name" value="UPF0180"/>
</dbReference>
<dbReference type="EMBL" id="CAKJTI010000003">
    <property type="protein sequence ID" value="CAG9611638.1"/>
    <property type="molecule type" value="Genomic_DNA"/>
</dbReference>
<evidence type="ECO:0000313" key="3">
    <source>
        <dbReference type="Proteomes" id="UP000789423"/>
    </source>
</evidence>
<dbReference type="RefSeq" id="WP_230573906.1">
    <property type="nucleotide sequence ID" value="NZ_CAKJTI010000003.1"/>
</dbReference>
<accession>A0ABM8Y7D9</accession>
<keyword evidence="3" id="KW-1185">Reference proteome</keyword>
<organism evidence="2 3">
    <name type="scientific">Bacillus rhizoplanae</name>
    <dbReference type="NCBI Taxonomy" id="2880966"/>
    <lineage>
        <taxon>Bacteria</taxon>
        <taxon>Bacillati</taxon>
        <taxon>Bacillota</taxon>
        <taxon>Bacilli</taxon>
        <taxon>Bacillales</taxon>
        <taxon>Bacillaceae</taxon>
        <taxon>Bacillus</taxon>
    </lineage>
</organism>
<comment type="similarity">
    <text evidence="1">Belongs to the UPF0180 family.</text>
</comment>
<reference evidence="2 3" key="1">
    <citation type="submission" date="2021-10" db="EMBL/GenBank/DDBJ databases">
        <authorList>
            <person name="Criscuolo A."/>
        </authorList>
    </citation>
    <scope>NUCLEOTIDE SEQUENCE [LARGE SCALE GENOMIC DNA]</scope>
    <source>
        <strain evidence="3">CIP 111899</strain>
    </source>
</reference>
<name>A0ABM8Y7D9_9BACI</name>
<evidence type="ECO:0000313" key="2">
    <source>
        <dbReference type="EMBL" id="CAG9611638.1"/>
    </source>
</evidence>
<gene>
    <name evidence="2" type="ORF">BACCIP111899_00810</name>
</gene>
<dbReference type="Proteomes" id="UP000789423">
    <property type="component" value="Unassembled WGS sequence"/>
</dbReference>
<comment type="caution">
    <text evidence="2">The sequence shown here is derived from an EMBL/GenBank/DDBJ whole genome shotgun (WGS) entry which is preliminary data.</text>
</comment>
<proteinExistence type="inferred from homology"/>
<dbReference type="NCBIfam" id="NF002845">
    <property type="entry name" value="PRK03094.1"/>
    <property type="match status" value="1"/>
</dbReference>
<evidence type="ECO:0000256" key="1">
    <source>
        <dbReference type="HAMAP-Rule" id="MF_00506"/>
    </source>
</evidence>